<keyword evidence="3" id="KW-0812">Transmembrane</keyword>
<feature type="domain" description="GGDEF" evidence="4">
    <location>
        <begin position="402"/>
        <end position="536"/>
    </location>
</feature>
<evidence type="ECO:0000313" key="6">
    <source>
        <dbReference type="Proteomes" id="UP001596501"/>
    </source>
</evidence>
<reference evidence="6" key="1">
    <citation type="journal article" date="2019" name="Int. J. Syst. Evol. Microbiol.">
        <title>The Global Catalogue of Microorganisms (GCM) 10K type strain sequencing project: providing services to taxonomists for standard genome sequencing and annotation.</title>
        <authorList>
            <consortium name="The Broad Institute Genomics Platform"/>
            <consortium name="The Broad Institute Genome Sequencing Center for Infectious Disease"/>
            <person name="Wu L."/>
            <person name="Ma J."/>
        </authorList>
    </citation>
    <scope>NUCLEOTIDE SEQUENCE [LARGE SCALE GENOMIC DNA]</scope>
    <source>
        <strain evidence="6">CGMCC 1.12371</strain>
    </source>
</reference>
<keyword evidence="6" id="KW-1185">Reference proteome</keyword>
<dbReference type="PANTHER" id="PTHR45138">
    <property type="entry name" value="REGULATORY COMPONENTS OF SENSORY TRANSDUCTION SYSTEM"/>
    <property type="match status" value="1"/>
</dbReference>
<gene>
    <name evidence="5" type="ORF">ACFQPB_19480</name>
</gene>
<dbReference type="PANTHER" id="PTHR45138:SF9">
    <property type="entry name" value="DIGUANYLATE CYCLASE DGCM-RELATED"/>
    <property type="match status" value="1"/>
</dbReference>
<feature type="transmembrane region" description="Helical" evidence="3">
    <location>
        <begin position="191"/>
        <end position="217"/>
    </location>
</feature>
<protein>
    <recommendedName>
        <fullName evidence="1">diguanylate cyclase</fullName>
        <ecNumber evidence="1">2.7.7.65</ecNumber>
    </recommendedName>
</protein>
<keyword evidence="5" id="KW-0808">Transferase</keyword>
<accession>A0ABW2QPD9</accession>
<proteinExistence type="predicted"/>
<dbReference type="NCBIfam" id="TIGR00254">
    <property type="entry name" value="GGDEF"/>
    <property type="match status" value="1"/>
</dbReference>
<dbReference type="SUPFAM" id="SSF55073">
    <property type="entry name" value="Nucleotide cyclase"/>
    <property type="match status" value="1"/>
</dbReference>
<evidence type="ECO:0000259" key="4">
    <source>
        <dbReference type="PROSITE" id="PS50887"/>
    </source>
</evidence>
<dbReference type="RefSeq" id="WP_382226874.1">
    <property type="nucleotide sequence ID" value="NZ_JBHTCA010000023.1"/>
</dbReference>
<comment type="caution">
    <text evidence="5">The sequence shown here is derived from an EMBL/GenBank/DDBJ whole genome shotgun (WGS) entry which is preliminary data.</text>
</comment>
<dbReference type="EMBL" id="JBHTCA010000023">
    <property type="protein sequence ID" value="MFC7411048.1"/>
    <property type="molecule type" value="Genomic_DNA"/>
</dbReference>
<keyword evidence="5" id="KW-0548">Nucleotidyltransferase</keyword>
<dbReference type="Proteomes" id="UP001596501">
    <property type="component" value="Unassembled WGS sequence"/>
</dbReference>
<dbReference type="InterPro" id="IPR029787">
    <property type="entry name" value="Nucleotide_cyclase"/>
</dbReference>
<dbReference type="SMART" id="SM00267">
    <property type="entry name" value="GGDEF"/>
    <property type="match status" value="1"/>
</dbReference>
<sequence>MKSASTPSGQELFASQKLMGTRHLRMLRWVLGVVLLMAVVAASALWLAQHQARLLSRPSQHNDLWYIASVNNELSRVSLLAQEAAAGDTSIDELVLRLEVLYSVLDHSPTAPKVNVQFRDTLPETANTLDELARAVDASAKQLEQPNNANLPATLRQVATGLQRFREPIAQAVADVHLASTLEADRQRLRLLLSFTLLSLALIVVLVGTGIIIWRALKDREVALQTSQALNEANQLLETRVRERTRQIDEAHNLLTFILDASPSDVALIDAQGGQVHYINRRLMERLGMHQQPQTLRLQDLLHDAATGQALRQALDESGQIDGVEAQIASTPPYWSSLSDQLIEVEGRLCHLLWGFDISTHKRLEHELRLLATTDALTGLNNRRAFLDKAEVLLEHCRRYRHACGALMIDIDHFKTVNDRHGHQAGDEALRATARAIQSVLRDADVVGRLGGEEFAVLLPNADLQGTLDTGERVRQAISAITLPLPDGQTLRLTASLGVASFQPPAQTLAQLLAQADQALYRAKAEGRNRAVRYLPEMLDL</sequence>
<feature type="transmembrane region" description="Helical" evidence="3">
    <location>
        <begin position="26"/>
        <end position="48"/>
    </location>
</feature>
<name>A0ABW2QPD9_9BURK</name>
<evidence type="ECO:0000313" key="5">
    <source>
        <dbReference type="EMBL" id="MFC7411048.1"/>
    </source>
</evidence>
<comment type="catalytic activity">
    <reaction evidence="2">
        <text>2 GTP = 3',3'-c-di-GMP + 2 diphosphate</text>
        <dbReference type="Rhea" id="RHEA:24898"/>
        <dbReference type="ChEBI" id="CHEBI:33019"/>
        <dbReference type="ChEBI" id="CHEBI:37565"/>
        <dbReference type="ChEBI" id="CHEBI:58805"/>
        <dbReference type="EC" id="2.7.7.65"/>
    </reaction>
</comment>
<dbReference type="Pfam" id="PF00990">
    <property type="entry name" value="GGDEF"/>
    <property type="match status" value="1"/>
</dbReference>
<dbReference type="CDD" id="cd01949">
    <property type="entry name" value="GGDEF"/>
    <property type="match status" value="1"/>
</dbReference>
<evidence type="ECO:0000256" key="3">
    <source>
        <dbReference type="SAM" id="Phobius"/>
    </source>
</evidence>
<keyword evidence="3" id="KW-1133">Transmembrane helix</keyword>
<dbReference type="Gene3D" id="3.30.70.270">
    <property type="match status" value="1"/>
</dbReference>
<dbReference type="InterPro" id="IPR000160">
    <property type="entry name" value="GGDEF_dom"/>
</dbReference>
<dbReference type="InterPro" id="IPR050469">
    <property type="entry name" value="Diguanylate_Cyclase"/>
</dbReference>
<organism evidence="5 6">
    <name type="scientific">Hydrogenophaga atypica</name>
    <dbReference type="NCBI Taxonomy" id="249409"/>
    <lineage>
        <taxon>Bacteria</taxon>
        <taxon>Pseudomonadati</taxon>
        <taxon>Pseudomonadota</taxon>
        <taxon>Betaproteobacteria</taxon>
        <taxon>Burkholderiales</taxon>
        <taxon>Comamonadaceae</taxon>
        <taxon>Hydrogenophaga</taxon>
    </lineage>
</organism>
<dbReference type="EC" id="2.7.7.65" evidence="1"/>
<dbReference type="PROSITE" id="PS50887">
    <property type="entry name" value="GGDEF"/>
    <property type="match status" value="1"/>
</dbReference>
<evidence type="ECO:0000256" key="1">
    <source>
        <dbReference type="ARBA" id="ARBA00012528"/>
    </source>
</evidence>
<dbReference type="Gene3D" id="3.30.450.20">
    <property type="entry name" value="PAS domain"/>
    <property type="match status" value="1"/>
</dbReference>
<dbReference type="GO" id="GO:0052621">
    <property type="term" value="F:diguanylate cyclase activity"/>
    <property type="evidence" value="ECO:0007669"/>
    <property type="project" value="UniProtKB-EC"/>
</dbReference>
<dbReference type="InterPro" id="IPR043128">
    <property type="entry name" value="Rev_trsase/Diguanyl_cyclase"/>
</dbReference>
<evidence type="ECO:0000256" key="2">
    <source>
        <dbReference type="ARBA" id="ARBA00034247"/>
    </source>
</evidence>
<keyword evidence="3" id="KW-0472">Membrane</keyword>